<sequence length="493" mass="55664">MGPTLIPSARPAPSAIQYGQTLRALPTRLPFDLGLMAPPPQEWSTRQLQTTAIGGHGHATRPCCLRCAMYGQAQGYMWVSLFQGPENTCTHDDYILRFPSQFDSYKNTSSGYEDGYRHRYHYYKERDSSNYECQSYHFGTSYSLIARAKALTSTLFYQAARPSVSTLGRTVLQYVKFSTGRIEVPARPQEAQRAQRGAGDAEVQGTVQPQNYSVTCGWLRCYQATLFHSLSPYIPAVIQVLFGTSRADLGATFYHSYYCEKQDQAKIELAICEHQNEQDEQGEQEYFQDGQQDNHEEQDKDKVMTDAESIFEQQPFTPQQSPIRPPNLTLLEAASYGFNHESFSSSSEEDRPSYPPSLPAFTPLHPHHPTATKLSSPFGLQRPNQMAVLSSYAETSKGLSLTLEGGSLLFANSSSLTRYRVNETRHLCEYMQTPRARGQSPAVKVFEKRVEAELEVEVEKIMQQELLNDGLRVAAIAEVTRRSPRQRAVKWEK</sequence>
<name>A0ACB6QWI2_9PLEO</name>
<gene>
    <name evidence="1" type="ORF">BDR25DRAFT_368185</name>
</gene>
<comment type="caution">
    <text evidence="1">The sequence shown here is derived from an EMBL/GenBank/DDBJ whole genome shotgun (WGS) entry which is preliminary data.</text>
</comment>
<dbReference type="Proteomes" id="UP000799755">
    <property type="component" value="Unassembled WGS sequence"/>
</dbReference>
<protein>
    <submittedName>
        <fullName evidence="1">Uncharacterized protein</fullName>
    </submittedName>
</protein>
<evidence type="ECO:0000313" key="1">
    <source>
        <dbReference type="EMBL" id="KAF2471359.1"/>
    </source>
</evidence>
<reference evidence="1" key="1">
    <citation type="journal article" date="2020" name="Stud. Mycol.">
        <title>101 Dothideomycetes genomes: a test case for predicting lifestyles and emergence of pathogens.</title>
        <authorList>
            <person name="Haridas S."/>
            <person name="Albert R."/>
            <person name="Binder M."/>
            <person name="Bloem J."/>
            <person name="Labutti K."/>
            <person name="Salamov A."/>
            <person name="Andreopoulos B."/>
            <person name="Baker S."/>
            <person name="Barry K."/>
            <person name="Bills G."/>
            <person name="Bluhm B."/>
            <person name="Cannon C."/>
            <person name="Castanera R."/>
            <person name="Culley D."/>
            <person name="Daum C."/>
            <person name="Ezra D."/>
            <person name="Gonzalez J."/>
            <person name="Henrissat B."/>
            <person name="Kuo A."/>
            <person name="Liang C."/>
            <person name="Lipzen A."/>
            <person name="Lutzoni F."/>
            <person name="Magnuson J."/>
            <person name="Mondo S."/>
            <person name="Nolan M."/>
            <person name="Ohm R."/>
            <person name="Pangilinan J."/>
            <person name="Park H.-J."/>
            <person name="Ramirez L."/>
            <person name="Alfaro M."/>
            <person name="Sun H."/>
            <person name="Tritt A."/>
            <person name="Yoshinaga Y."/>
            <person name="Zwiers L.-H."/>
            <person name="Turgeon B."/>
            <person name="Goodwin S."/>
            <person name="Spatafora J."/>
            <person name="Crous P."/>
            <person name="Grigoriev I."/>
        </authorList>
    </citation>
    <scope>NUCLEOTIDE SEQUENCE</scope>
    <source>
        <strain evidence="1">ATCC 200398</strain>
    </source>
</reference>
<organism evidence="1 2">
    <name type="scientific">Lindgomyces ingoldianus</name>
    <dbReference type="NCBI Taxonomy" id="673940"/>
    <lineage>
        <taxon>Eukaryota</taxon>
        <taxon>Fungi</taxon>
        <taxon>Dikarya</taxon>
        <taxon>Ascomycota</taxon>
        <taxon>Pezizomycotina</taxon>
        <taxon>Dothideomycetes</taxon>
        <taxon>Pleosporomycetidae</taxon>
        <taxon>Pleosporales</taxon>
        <taxon>Lindgomycetaceae</taxon>
        <taxon>Lindgomyces</taxon>
    </lineage>
</organism>
<keyword evidence="2" id="KW-1185">Reference proteome</keyword>
<evidence type="ECO:0000313" key="2">
    <source>
        <dbReference type="Proteomes" id="UP000799755"/>
    </source>
</evidence>
<proteinExistence type="predicted"/>
<dbReference type="EMBL" id="MU003505">
    <property type="protein sequence ID" value="KAF2471359.1"/>
    <property type="molecule type" value="Genomic_DNA"/>
</dbReference>
<accession>A0ACB6QWI2</accession>